<accession>A0ABU8M307</accession>
<dbReference type="SUPFAM" id="SSF46689">
    <property type="entry name" value="Homeodomain-like"/>
    <property type="match status" value="1"/>
</dbReference>
<dbReference type="RefSeq" id="WP_337700659.1">
    <property type="nucleotide sequence ID" value="NZ_JBBEGM010000001.1"/>
</dbReference>
<dbReference type="Proteomes" id="UP001369736">
    <property type="component" value="Unassembled WGS sequence"/>
</dbReference>
<evidence type="ECO:0000259" key="4">
    <source>
        <dbReference type="PROSITE" id="PS01124"/>
    </source>
</evidence>
<keyword evidence="6" id="KW-1185">Reference proteome</keyword>
<evidence type="ECO:0000313" key="5">
    <source>
        <dbReference type="EMBL" id="MEJ2860783.1"/>
    </source>
</evidence>
<dbReference type="PANTHER" id="PTHR46796">
    <property type="entry name" value="HTH-TYPE TRANSCRIPTIONAL ACTIVATOR RHAS-RELATED"/>
    <property type="match status" value="1"/>
</dbReference>
<comment type="caution">
    <text evidence="5">The sequence shown here is derived from an EMBL/GenBank/DDBJ whole genome shotgun (WGS) entry which is preliminary data.</text>
</comment>
<name>A0ABU8M307_9PSEU</name>
<evidence type="ECO:0000313" key="6">
    <source>
        <dbReference type="Proteomes" id="UP001369736"/>
    </source>
</evidence>
<gene>
    <name evidence="5" type="ORF">WCD58_06440</name>
</gene>
<dbReference type="InterPro" id="IPR020449">
    <property type="entry name" value="Tscrpt_reg_AraC-type_HTH"/>
</dbReference>
<dbReference type="InterPro" id="IPR009057">
    <property type="entry name" value="Homeodomain-like_sf"/>
</dbReference>
<keyword evidence="2" id="KW-0238">DNA-binding</keyword>
<dbReference type="SMART" id="SM00342">
    <property type="entry name" value="HTH_ARAC"/>
    <property type="match status" value="1"/>
</dbReference>
<keyword evidence="1" id="KW-0805">Transcription regulation</keyword>
<evidence type="ECO:0000256" key="3">
    <source>
        <dbReference type="ARBA" id="ARBA00023163"/>
    </source>
</evidence>
<evidence type="ECO:0000256" key="2">
    <source>
        <dbReference type="ARBA" id="ARBA00023125"/>
    </source>
</evidence>
<dbReference type="InterPro" id="IPR018060">
    <property type="entry name" value="HTH_AraC"/>
</dbReference>
<dbReference type="PROSITE" id="PS01124">
    <property type="entry name" value="HTH_ARAC_FAMILY_2"/>
    <property type="match status" value="1"/>
</dbReference>
<dbReference type="PANTHER" id="PTHR46796:SF6">
    <property type="entry name" value="ARAC SUBFAMILY"/>
    <property type="match status" value="1"/>
</dbReference>
<dbReference type="PRINTS" id="PR00032">
    <property type="entry name" value="HTHARAC"/>
</dbReference>
<proteinExistence type="predicted"/>
<dbReference type="EMBL" id="JBBEGM010000001">
    <property type="protein sequence ID" value="MEJ2860783.1"/>
    <property type="molecule type" value="Genomic_DNA"/>
</dbReference>
<reference evidence="5 6" key="1">
    <citation type="submission" date="2024-03" db="EMBL/GenBank/DDBJ databases">
        <title>Actinomycetospora sp. OC33-EN07, a novel actinomycete isolated from wild orchid (Aerides multiflora).</title>
        <authorList>
            <person name="Suriyachadkun C."/>
        </authorList>
    </citation>
    <scope>NUCLEOTIDE SEQUENCE [LARGE SCALE GENOMIC DNA]</scope>
    <source>
        <strain evidence="5 6">OC33-EN07</strain>
    </source>
</reference>
<dbReference type="InterPro" id="IPR035418">
    <property type="entry name" value="AraC-bd_2"/>
</dbReference>
<dbReference type="Pfam" id="PF12833">
    <property type="entry name" value="HTH_18"/>
    <property type="match status" value="1"/>
</dbReference>
<dbReference type="Pfam" id="PF14525">
    <property type="entry name" value="AraC_binding_2"/>
    <property type="match status" value="1"/>
</dbReference>
<feature type="domain" description="HTH araC/xylS-type" evidence="4">
    <location>
        <begin position="204"/>
        <end position="302"/>
    </location>
</feature>
<evidence type="ECO:0000256" key="1">
    <source>
        <dbReference type="ARBA" id="ARBA00023015"/>
    </source>
</evidence>
<dbReference type="InterPro" id="IPR050204">
    <property type="entry name" value="AraC_XylS_family_regulators"/>
</dbReference>
<organism evidence="5 6">
    <name type="scientific">Actinomycetospora flava</name>
    <dbReference type="NCBI Taxonomy" id="3129232"/>
    <lineage>
        <taxon>Bacteria</taxon>
        <taxon>Bacillati</taxon>
        <taxon>Actinomycetota</taxon>
        <taxon>Actinomycetes</taxon>
        <taxon>Pseudonocardiales</taxon>
        <taxon>Pseudonocardiaceae</taxon>
        <taxon>Actinomycetospora</taxon>
    </lineage>
</organism>
<keyword evidence="3" id="KW-0804">Transcription</keyword>
<protein>
    <submittedName>
        <fullName evidence="5">Helix-turn-helix domain-containing protein</fullName>
    </submittedName>
</protein>
<dbReference type="Gene3D" id="1.10.10.60">
    <property type="entry name" value="Homeodomain-like"/>
    <property type="match status" value="1"/>
</dbReference>
<sequence length="302" mass="33008">MAVWDISTLPARDQFSYWHEVICQAFVPLTPHRTTDEDGFAAKVETRRLAGLNRARLRSRPQRTDHGPREVARTDGAYYFVNLQLAGRCITTVGDRTSVVRAGEIVVVDTAEPYFFELDRPWQMLSFRVPHGDLDAKLHGRRPRLGRSVAPTGAGAAVAALMPALWSVDPDAPGSGELAESFATAVAAATAEHAEHPRAGVTRAAVLAHVERHLADRDLTVTAVCRHFAISPRTLHNLFADTGESFAATVRGRRLDRCAAVLTSGTPATVTAVARAHGFDDPTAFARAFRRRFGVSPREMRP</sequence>